<sequence>MRSLRVSENRRKPLMLLVLPALPAARHCPLNRDSNDNAYRSAQRIESPSACNAIIAGDFAAFPVIPPEVVKPTYYPWGSLANSDIYANYATSFRAQERPARRLPGTMDFG</sequence>
<dbReference type="EMBL" id="BKAJ01000007">
    <property type="protein sequence ID" value="GEP53324.1"/>
    <property type="molecule type" value="Genomic_DNA"/>
</dbReference>
<comment type="caution">
    <text evidence="1">The sequence shown here is derived from an EMBL/GenBank/DDBJ whole genome shotgun (WGS) entry which is preliminary data.</text>
</comment>
<evidence type="ECO:0000313" key="1">
    <source>
        <dbReference type="EMBL" id="GEP53324.1"/>
    </source>
</evidence>
<evidence type="ECO:0000313" key="2">
    <source>
        <dbReference type="Proteomes" id="UP000321058"/>
    </source>
</evidence>
<dbReference type="AlphaFoldDB" id="A0A512N2V4"/>
<name>A0A512N2V4_9HYPH</name>
<accession>A0A512N2V4</accession>
<organism evidence="1 2">
    <name type="scientific">Reyranella soli</name>
    <dbReference type="NCBI Taxonomy" id="1230389"/>
    <lineage>
        <taxon>Bacteria</taxon>
        <taxon>Pseudomonadati</taxon>
        <taxon>Pseudomonadota</taxon>
        <taxon>Alphaproteobacteria</taxon>
        <taxon>Hyphomicrobiales</taxon>
        <taxon>Reyranellaceae</taxon>
        <taxon>Reyranella</taxon>
    </lineage>
</organism>
<gene>
    <name evidence="1" type="ORF">RSO01_04900</name>
</gene>
<protein>
    <submittedName>
        <fullName evidence="1">Uncharacterized protein</fullName>
    </submittedName>
</protein>
<dbReference type="Proteomes" id="UP000321058">
    <property type="component" value="Unassembled WGS sequence"/>
</dbReference>
<reference evidence="1 2" key="1">
    <citation type="submission" date="2019-07" db="EMBL/GenBank/DDBJ databases">
        <title>Whole genome shotgun sequence of Reyranella soli NBRC 108950.</title>
        <authorList>
            <person name="Hosoyama A."/>
            <person name="Uohara A."/>
            <person name="Ohji S."/>
            <person name="Ichikawa N."/>
        </authorList>
    </citation>
    <scope>NUCLEOTIDE SEQUENCE [LARGE SCALE GENOMIC DNA]</scope>
    <source>
        <strain evidence="1 2">NBRC 108950</strain>
    </source>
</reference>
<keyword evidence="2" id="KW-1185">Reference proteome</keyword>
<proteinExistence type="predicted"/>